<dbReference type="Proteomes" id="UP000676565">
    <property type="component" value="Unassembled WGS sequence"/>
</dbReference>
<accession>A0ABS5C0Y0</accession>
<comment type="caution">
    <text evidence="1">The sequence shown here is derived from an EMBL/GenBank/DDBJ whole genome shotgun (WGS) entry which is preliminary data.</text>
</comment>
<dbReference type="EMBL" id="JAGKQQ010000001">
    <property type="protein sequence ID" value="MBP3959642.1"/>
    <property type="molecule type" value="Genomic_DNA"/>
</dbReference>
<sequence>MVGRASAFADPDIIRMCQEKFVPVTGDDWYQRRRKDKEGAFFRGIADSLGKKGHTLQASTCLRLMAQRPLQEHRPERGRDQEHDVRWPATSPAISFHRKVSATRVLGAEVNRLLVAVSHSGKKLNALPKPLRVSTENRMVPQPQNQASEGIGTYFAFTLTSVITLPKADWAKFLEVLDAPLAPIDELKALFAEAGPRGDNKPFTIAE</sequence>
<gene>
    <name evidence="1" type="ORF">J8F10_30725</name>
</gene>
<evidence type="ECO:0000313" key="2">
    <source>
        <dbReference type="Proteomes" id="UP000676565"/>
    </source>
</evidence>
<proteinExistence type="predicted"/>
<name>A0ABS5C0Y0_9BACT</name>
<organism evidence="1 2">
    <name type="scientific">Gemmata palustris</name>
    <dbReference type="NCBI Taxonomy" id="2822762"/>
    <lineage>
        <taxon>Bacteria</taxon>
        <taxon>Pseudomonadati</taxon>
        <taxon>Planctomycetota</taxon>
        <taxon>Planctomycetia</taxon>
        <taxon>Gemmatales</taxon>
        <taxon>Gemmataceae</taxon>
        <taxon>Gemmata</taxon>
    </lineage>
</organism>
<dbReference type="RefSeq" id="WP_210660365.1">
    <property type="nucleotide sequence ID" value="NZ_JAGKQQ010000001.1"/>
</dbReference>
<reference evidence="1 2" key="1">
    <citation type="submission" date="2021-04" db="EMBL/GenBank/DDBJ databases">
        <authorList>
            <person name="Ivanova A."/>
        </authorList>
    </citation>
    <scope>NUCLEOTIDE SEQUENCE [LARGE SCALE GENOMIC DNA]</scope>
    <source>
        <strain evidence="1 2">G18</strain>
    </source>
</reference>
<keyword evidence="2" id="KW-1185">Reference proteome</keyword>
<evidence type="ECO:0000313" key="1">
    <source>
        <dbReference type="EMBL" id="MBP3959642.1"/>
    </source>
</evidence>
<protein>
    <submittedName>
        <fullName evidence="1">Uncharacterized protein</fullName>
    </submittedName>
</protein>